<evidence type="ECO:0000313" key="6">
    <source>
        <dbReference type="Proteomes" id="UP000542342"/>
    </source>
</evidence>
<dbReference type="EMBL" id="JACEFB010000003">
    <property type="protein sequence ID" value="MBA2225877.1"/>
    <property type="molecule type" value="Genomic_DNA"/>
</dbReference>
<dbReference type="SUPFAM" id="SSF48452">
    <property type="entry name" value="TPR-like"/>
    <property type="match status" value="3"/>
</dbReference>
<sequence>MARLGGPLIWLLVAGPFTRADPLVMEAKPTLAQNSPAEPAQKKTSESPAVTTPADPPATPPPPPNNGGIVLTPDQKRAREAFQAGKWEEALQILEAAAKTTPNNPMPPKVLLARWCAESGQLAQARSWLEQAARDDPKHPEVFLTNGHFAFLEGRITDTILNCQAALDVLDTPRWEAAYKQQVRLQARLGLAAAYEARQDYLNAYTQLREILQADPRNARLRQRLARLLFLLHRTEEALQQWQQAQRDDPTLEPAELQLAQLYTVRHEFDQAEAWFQKAVTSHGQDVRVRRLFAVFLLEQGRIKEARSHLEAVQRLEPDSRDTRALTGYFARQERDYSTAIKIFEDLVRDYPSFPFALVNLALLLAENGDGRGKERAIALAENYVRQQPMHADARAVLAYTLLQAGREAEAERVARSALGLTLLSPDGAYFLAKVLQARGASDEARTLVQAALNNKAPMFYRQEAEELARKLVPDPASPKKNAPPSSSDSKNKKQP</sequence>
<dbReference type="SMART" id="SM00028">
    <property type="entry name" value="TPR"/>
    <property type="match status" value="6"/>
</dbReference>
<dbReference type="Pfam" id="PF13432">
    <property type="entry name" value="TPR_16"/>
    <property type="match status" value="1"/>
</dbReference>
<comment type="caution">
    <text evidence="5">The sequence shown here is derived from an EMBL/GenBank/DDBJ whole genome shotgun (WGS) entry which is preliminary data.</text>
</comment>
<dbReference type="Gene3D" id="1.25.40.10">
    <property type="entry name" value="Tetratricopeptide repeat domain"/>
    <property type="match status" value="1"/>
</dbReference>
<dbReference type="Pfam" id="PF07721">
    <property type="entry name" value="TPR_4"/>
    <property type="match status" value="1"/>
</dbReference>
<feature type="repeat" description="TPR" evidence="3">
    <location>
        <begin position="185"/>
        <end position="218"/>
    </location>
</feature>
<feature type="compositionally biased region" description="Low complexity" evidence="4">
    <location>
        <begin position="479"/>
        <end position="489"/>
    </location>
</feature>
<evidence type="ECO:0000256" key="2">
    <source>
        <dbReference type="ARBA" id="ARBA00022803"/>
    </source>
</evidence>
<feature type="region of interest" description="Disordered" evidence="4">
    <location>
        <begin position="28"/>
        <end position="71"/>
    </location>
</feature>
<dbReference type="PANTHER" id="PTHR45586">
    <property type="entry name" value="TPR REPEAT-CONTAINING PROTEIN PA4667"/>
    <property type="match status" value="1"/>
</dbReference>
<dbReference type="InterPro" id="IPR011717">
    <property type="entry name" value="TPR-4"/>
</dbReference>
<keyword evidence="2 3" id="KW-0802">TPR repeat</keyword>
<proteinExistence type="predicted"/>
<dbReference type="Proteomes" id="UP000542342">
    <property type="component" value="Unassembled WGS sequence"/>
</dbReference>
<feature type="compositionally biased region" description="Pro residues" evidence="4">
    <location>
        <begin position="54"/>
        <end position="65"/>
    </location>
</feature>
<gene>
    <name evidence="5" type="ORF">H0921_06830</name>
</gene>
<dbReference type="PROSITE" id="PS50005">
    <property type="entry name" value="TPR"/>
    <property type="match status" value="1"/>
</dbReference>
<organism evidence="5 6">
    <name type="scientific">Thermogemmata fonticola</name>
    <dbReference type="NCBI Taxonomy" id="2755323"/>
    <lineage>
        <taxon>Bacteria</taxon>
        <taxon>Pseudomonadati</taxon>
        <taxon>Planctomycetota</taxon>
        <taxon>Planctomycetia</taxon>
        <taxon>Gemmatales</taxon>
        <taxon>Gemmataceae</taxon>
        <taxon>Thermogemmata</taxon>
    </lineage>
</organism>
<evidence type="ECO:0000313" key="5">
    <source>
        <dbReference type="EMBL" id="MBA2225877.1"/>
    </source>
</evidence>
<evidence type="ECO:0000256" key="3">
    <source>
        <dbReference type="PROSITE-ProRule" id="PRU00339"/>
    </source>
</evidence>
<accession>A0A7V9ABL7</accession>
<dbReference type="InterPro" id="IPR051012">
    <property type="entry name" value="CellSynth/LPSAsmb/PSIAsmb"/>
</dbReference>
<dbReference type="AlphaFoldDB" id="A0A7V9ABL7"/>
<dbReference type="InterPro" id="IPR019734">
    <property type="entry name" value="TPR_rpt"/>
</dbReference>
<evidence type="ECO:0000256" key="1">
    <source>
        <dbReference type="ARBA" id="ARBA00022737"/>
    </source>
</evidence>
<dbReference type="PANTHER" id="PTHR45586:SF1">
    <property type="entry name" value="LIPOPOLYSACCHARIDE ASSEMBLY PROTEIN B"/>
    <property type="match status" value="1"/>
</dbReference>
<evidence type="ECO:0000256" key="4">
    <source>
        <dbReference type="SAM" id="MobiDB-lite"/>
    </source>
</evidence>
<name>A0A7V9ABL7_9BACT</name>
<protein>
    <submittedName>
        <fullName evidence="5">Tetratricopeptide repeat protein</fullName>
    </submittedName>
</protein>
<dbReference type="InterPro" id="IPR011990">
    <property type="entry name" value="TPR-like_helical_dom_sf"/>
</dbReference>
<keyword evidence="1" id="KW-0677">Repeat</keyword>
<feature type="region of interest" description="Disordered" evidence="4">
    <location>
        <begin position="470"/>
        <end position="496"/>
    </location>
</feature>
<keyword evidence="6" id="KW-1185">Reference proteome</keyword>
<dbReference type="RefSeq" id="WP_194537309.1">
    <property type="nucleotide sequence ID" value="NZ_JACEFB010000003.1"/>
</dbReference>
<dbReference type="GO" id="GO:0042802">
    <property type="term" value="F:identical protein binding"/>
    <property type="evidence" value="ECO:0007669"/>
    <property type="project" value="InterPro"/>
</dbReference>
<reference evidence="5 6" key="1">
    <citation type="submission" date="2020-07" db="EMBL/GenBank/DDBJ databases">
        <title>Thermogemmata thermophila gen. nov., sp. nov., a novel moderate thermophilic planctomycete from a Kamchatka hot spring.</title>
        <authorList>
            <person name="Elcheninov A.G."/>
            <person name="Podosokorskaya O.A."/>
            <person name="Kovaleva O.L."/>
            <person name="Novikov A."/>
            <person name="Bonch-Osmolovskaya E.A."/>
            <person name="Toshchakov S.V."/>
            <person name="Kublanov I.V."/>
        </authorList>
    </citation>
    <scope>NUCLEOTIDE SEQUENCE [LARGE SCALE GENOMIC DNA]</scope>
    <source>
        <strain evidence="5 6">2918</strain>
    </source>
</reference>
<dbReference type="Pfam" id="PF14559">
    <property type="entry name" value="TPR_19"/>
    <property type="match status" value="2"/>
</dbReference>